<feature type="compositionally biased region" description="Basic residues" evidence="1">
    <location>
        <begin position="1"/>
        <end position="23"/>
    </location>
</feature>
<dbReference type="PROSITE" id="PS00036">
    <property type="entry name" value="BZIP_BASIC"/>
    <property type="match status" value="1"/>
</dbReference>
<dbReference type="Proteomes" id="UP000235786">
    <property type="component" value="Unassembled WGS sequence"/>
</dbReference>
<dbReference type="PANTHER" id="PTHR38166">
    <property type="entry name" value="C2H2-TYPE DOMAIN-CONTAINING PROTEIN-RELATED"/>
    <property type="match status" value="1"/>
</dbReference>
<feature type="compositionally biased region" description="Basic and acidic residues" evidence="1">
    <location>
        <begin position="24"/>
        <end position="39"/>
    </location>
</feature>
<keyword evidence="4" id="KW-1185">Reference proteome</keyword>
<feature type="domain" description="BZIP" evidence="2">
    <location>
        <begin position="37"/>
        <end position="52"/>
    </location>
</feature>
<dbReference type="CDD" id="cd14688">
    <property type="entry name" value="bZIP_YAP"/>
    <property type="match status" value="1"/>
</dbReference>
<protein>
    <recommendedName>
        <fullName evidence="2">BZIP domain-containing protein</fullName>
    </recommendedName>
</protein>
<evidence type="ECO:0000313" key="3">
    <source>
        <dbReference type="EMBL" id="PMD41881.1"/>
    </source>
</evidence>
<feature type="compositionally biased region" description="Polar residues" evidence="1">
    <location>
        <begin position="187"/>
        <end position="211"/>
    </location>
</feature>
<feature type="compositionally biased region" description="Basic and acidic residues" evidence="1">
    <location>
        <begin position="106"/>
        <end position="124"/>
    </location>
</feature>
<feature type="compositionally biased region" description="Basic and acidic residues" evidence="1">
    <location>
        <begin position="52"/>
        <end position="72"/>
    </location>
</feature>
<proteinExistence type="predicted"/>
<dbReference type="OrthoDB" id="5382659at2759"/>
<evidence type="ECO:0000256" key="1">
    <source>
        <dbReference type="SAM" id="MobiDB-lite"/>
    </source>
</evidence>
<dbReference type="STRING" id="1149755.A0A2J6RTN2"/>
<organism evidence="3 4">
    <name type="scientific">Hyaloscypha variabilis (strain UAMH 11265 / GT02V1 / F)</name>
    <name type="common">Meliniomyces variabilis</name>
    <dbReference type="NCBI Taxonomy" id="1149755"/>
    <lineage>
        <taxon>Eukaryota</taxon>
        <taxon>Fungi</taxon>
        <taxon>Dikarya</taxon>
        <taxon>Ascomycota</taxon>
        <taxon>Pezizomycotina</taxon>
        <taxon>Leotiomycetes</taxon>
        <taxon>Helotiales</taxon>
        <taxon>Hyaloscyphaceae</taxon>
        <taxon>Hyaloscypha</taxon>
        <taxon>Hyaloscypha variabilis</taxon>
    </lineage>
</organism>
<dbReference type="GO" id="GO:0003700">
    <property type="term" value="F:DNA-binding transcription factor activity"/>
    <property type="evidence" value="ECO:0007669"/>
    <property type="project" value="InterPro"/>
</dbReference>
<reference evidence="3 4" key="1">
    <citation type="submission" date="2016-04" db="EMBL/GenBank/DDBJ databases">
        <title>A degradative enzymes factory behind the ericoid mycorrhizal symbiosis.</title>
        <authorList>
            <consortium name="DOE Joint Genome Institute"/>
            <person name="Martino E."/>
            <person name="Morin E."/>
            <person name="Grelet G."/>
            <person name="Kuo A."/>
            <person name="Kohler A."/>
            <person name="Daghino S."/>
            <person name="Barry K."/>
            <person name="Choi C."/>
            <person name="Cichocki N."/>
            <person name="Clum A."/>
            <person name="Copeland A."/>
            <person name="Hainaut M."/>
            <person name="Haridas S."/>
            <person name="Labutti K."/>
            <person name="Lindquist E."/>
            <person name="Lipzen A."/>
            <person name="Khouja H.-R."/>
            <person name="Murat C."/>
            <person name="Ohm R."/>
            <person name="Olson A."/>
            <person name="Spatafora J."/>
            <person name="Veneault-Fourrey C."/>
            <person name="Henrissat B."/>
            <person name="Grigoriev I."/>
            <person name="Martin F."/>
            <person name="Perotto S."/>
        </authorList>
    </citation>
    <scope>NUCLEOTIDE SEQUENCE [LARGE SCALE GENOMIC DNA]</scope>
    <source>
        <strain evidence="3 4">F</strain>
    </source>
</reference>
<dbReference type="InterPro" id="IPR004827">
    <property type="entry name" value="bZIP"/>
</dbReference>
<evidence type="ECO:0000313" key="4">
    <source>
        <dbReference type="Proteomes" id="UP000235786"/>
    </source>
</evidence>
<sequence>MSSSHRSSHHSSKGKHYLSKSKSKKDDWSDITDPEERRRVQNRIAQRKFRDKAKEAKERQDREAENRAHSENSYDTPDPGEMGTEEELSGLPWGSLSLKHAVSKGKAKEDESRGGSRRHEDRNYYKVSEPIYEEREAYYETDSYYEDDRAYYDYGSGGYGSGSVSKGKTSTDDSRPITGREILGHFSLQNSPQEQNTPTSSQGTHSKQYDSCETETDWGESSSPGNDGISETVGIILGAAGGDDRSEDDIKPILSMAKQQLVDELMEQFWIIFNQEWQSGIKSHGGEPSNTAGLPDSRTLVQRSSAQRPHKRRVDDQRSGDDDEGESAKRSSQGLFPADETRRRNDFACPYRKHDPRKYSVSNWRSCALTPLATVARVKGHLYRHHMIFQCPRCKELFENQTKLDDHFTAVKGCELSSADPADGITATIEKRLRSRKKTHPDQTEEDRWRGIYQILFPGEDIPSPYFEPIQEDLPQSPESQELANYEDYSRRELPRIFRRALEAALNDESQPIAERLLRQLPSMIQDCQDVVFSSYRARLHSDNTESPALPAEHGQRLETSEETQIPSTQIPSTPIPSTPIPSTCEHFYSPPSNESHLHSMLEVPDFESSSRYHEQNRAWDSGFEAMNPGDRDLNYYDWDSSWDIGRSR</sequence>
<evidence type="ECO:0000259" key="2">
    <source>
        <dbReference type="PROSITE" id="PS00036"/>
    </source>
</evidence>
<name>A0A2J6RTN2_HYAVF</name>
<dbReference type="PANTHER" id="PTHR38166:SF1">
    <property type="entry name" value="C2H2-TYPE DOMAIN-CONTAINING PROTEIN"/>
    <property type="match status" value="1"/>
</dbReference>
<dbReference type="EMBL" id="KZ613944">
    <property type="protein sequence ID" value="PMD41881.1"/>
    <property type="molecule type" value="Genomic_DNA"/>
</dbReference>
<feature type="region of interest" description="Disordered" evidence="1">
    <location>
        <begin position="282"/>
        <end position="339"/>
    </location>
</feature>
<gene>
    <name evidence="3" type="ORF">L207DRAFT_528476</name>
</gene>
<dbReference type="AlphaFoldDB" id="A0A2J6RTN2"/>
<accession>A0A2J6RTN2</accession>
<feature type="region of interest" description="Disordered" evidence="1">
    <location>
        <begin position="1"/>
        <end position="231"/>
    </location>
</feature>